<protein>
    <submittedName>
        <fullName evidence="1">Uncharacterized protein</fullName>
    </submittedName>
</protein>
<keyword evidence="2" id="KW-1185">Reference proteome</keyword>
<sequence>MTAFTADSLFWDPLMAIFDFTLRFEEIILQLMPSALAIGACIVWYNHYRHEPVYVRSSPLLWAKIGVAMALVAFQAASLSLRAKLTDSQTGTSIPASTLELVALVTIAGVMYMGHMHCIRSSGFLALYLIFTLLVDIVKSRSYFLRPEMETLGGLTAATASLRFVLLLLEEKSKRSLIIDKEVLEVSGPEATSGYLTRAFLLFLNPMFIAGYYHQLHPEDLMKLGLDFSSKNLHSRFKKHWDKRKAKPTKYCLLFACLHTWKWELLQVLFPRLCYVGFSFAQPFLMERVIDTVEENGEKAKDEAVTPPSTGSKLGLQAATLFVFVGMAQSKTTSQHMTNRLMTQVRGGLIAELMAKTHRLSEREAKQSAVLTHMSSDIEAISEGLGGCIDIPIIIFQTCLGVFFLSRFIGTSCFFVLVPIAITSCCSYLLGSKTGPAMADWNNSIEVRVSKTNEVLSQLPGIKMLGLGPTMRDVIHRLRVQEMETSKRYRFLMTLLNATQQFVDLGTPVVVIAAAFFLRGFGHTMSASQVFPTLAVVGLIQGPMQQILEIYSEVTSMVACFGRIQSFLLLDERKDSRVKWDPSAPPEPPVPAHMSSIVIRPPPEIPSPGGVIQFDNASFGPIGMEEALLSDISFSLLQGSITGVYGGTGCGKSTFFRGILGETKNTGGFVYTDPVDIAYCSSQVWLRDASIRDNIIGCLPYDPVRYTVAIQSCQLTPDLGRLPGGDGYLVGPNGYNLSGGQRQRIAMARAVFAACAITIIDDCFSALDPETATQILYALCGQNGVLRRSGSTVLLATYLPESLKVVDQVISFDGEGGVTLDQVEFRDPELNRQISNFLSNQQPTAPQEMTNPEMGTIRQTWPEDLEVPSAAEEDYVRQRGSWALYMIFINSIGKLKCTWFNLVAFLLSASELIPEIYIRSWTEKGPTDGLYFVGYAAIAITACGLMAMAYWLLYAVFAVRAAVTLHEQILNVTMRATLAFLTRTDTGNLLNRFSQDSNLFAKVLPYYLFRTMYKLYGALIVIGIILSSASLMCAALPFIVFAVWLIQQFYLRTSRQIRHIDLEEKAPLYTYFVETSEGLICIQAFAWQEKNMEKGYRLLDRSQQPYYLMLSIQQWLTLVLGLLSAGVAETLVSIVTWREQGPSGPSVGLAFLGIISFQRLTVELIEAWTGSETSVAGLGRLEKFTNETPQEPKPEPSSPVSANWPLVGDVQLTSVSARYNPAADIPPITRDVSLSIDAGEKIAIVGRTGSGKSTLLQAVLQMADYTGKVELDGIDAKTVDPDVLRSRIVTIGQDPLQFNDTIRRNLLPFTMNEDAANDGEAADPQKMREKIAVDNMLQNTLSRLDLWAKVSAKGGLDAMLKDVGFSKGEIQLLAIARAIARRHETGSSLILIDEATSNLDAERDVATQEIMREAFRGCTVISIAHRSEARQNIDCSVEMDDGRVAQILHYRRARTPVPSETSSEPLSELEEDNEEEY</sequence>
<accession>A0ACC1QV89</accession>
<dbReference type="EMBL" id="JANAKD010000541">
    <property type="protein sequence ID" value="KAJ3492948.1"/>
    <property type="molecule type" value="Genomic_DNA"/>
</dbReference>
<organism evidence="1 2">
    <name type="scientific">Lecanicillium saksenae</name>
    <dbReference type="NCBI Taxonomy" id="468837"/>
    <lineage>
        <taxon>Eukaryota</taxon>
        <taxon>Fungi</taxon>
        <taxon>Dikarya</taxon>
        <taxon>Ascomycota</taxon>
        <taxon>Pezizomycotina</taxon>
        <taxon>Sordariomycetes</taxon>
        <taxon>Hypocreomycetidae</taxon>
        <taxon>Hypocreales</taxon>
        <taxon>Cordycipitaceae</taxon>
        <taxon>Lecanicillium</taxon>
    </lineage>
</organism>
<name>A0ACC1QV89_9HYPO</name>
<proteinExistence type="predicted"/>
<dbReference type="Proteomes" id="UP001148737">
    <property type="component" value="Unassembled WGS sequence"/>
</dbReference>
<evidence type="ECO:0000313" key="2">
    <source>
        <dbReference type="Proteomes" id="UP001148737"/>
    </source>
</evidence>
<gene>
    <name evidence="1" type="ORF">NLG97_g5041</name>
</gene>
<reference evidence="1" key="1">
    <citation type="submission" date="2022-07" db="EMBL/GenBank/DDBJ databases">
        <title>Genome Sequence of Lecanicillium saksenae.</title>
        <authorList>
            <person name="Buettner E."/>
        </authorList>
    </citation>
    <scope>NUCLEOTIDE SEQUENCE</scope>
    <source>
        <strain evidence="1">VT-O1</strain>
    </source>
</reference>
<comment type="caution">
    <text evidence="1">The sequence shown here is derived from an EMBL/GenBank/DDBJ whole genome shotgun (WGS) entry which is preliminary data.</text>
</comment>
<evidence type="ECO:0000313" key="1">
    <source>
        <dbReference type="EMBL" id="KAJ3492948.1"/>
    </source>
</evidence>